<name>A0ABP3LCQ5_9BACI</name>
<dbReference type="RefSeq" id="WP_343841588.1">
    <property type="nucleotide sequence ID" value="NZ_BAAADO010000005.1"/>
</dbReference>
<gene>
    <name evidence="1" type="ORF">GCM10008986_24760</name>
</gene>
<sequence>MQNLLQLLQDLNVPQSEPEIIIVPIDNQKSNKDLAYQLELKIDD</sequence>
<dbReference type="Proteomes" id="UP001500880">
    <property type="component" value="Unassembled WGS sequence"/>
</dbReference>
<reference evidence="2" key="1">
    <citation type="journal article" date="2019" name="Int. J. Syst. Evol. Microbiol.">
        <title>The Global Catalogue of Microorganisms (GCM) 10K type strain sequencing project: providing services to taxonomists for standard genome sequencing and annotation.</title>
        <authorList>
            <consortium name="The Broad Institute Genomics Platform"/>
            <consortium name="The Broad Institute Genome Sequencing Center for Infectious Disease"/>
            <person name="Wu L."/>
            <person name="Ma J."/>
        </authorList>
    </citation>
    <scope>NUCLEOTIDE SEQUENCE [LARGE SCALE GENOMIC DNA]</scope>
    <source>
        <strain evidence="2">JCM 12389</strain>
    </source>
</reference>
<dbReference type="EMBL" id="BAAADO010000005">
    <property type="protein sequence ID" value="GAA0496858.1"/>
    <property type="molecule type" value="Genomic_DNA"/>
</dbReference>
<protein>
    <submittedName>
        <fullName evidence="1">Uncharacterized protein</fullName>
    </submittedName>
</protein>
<evidence type="ECO:0000313" key="1">
    <source>
        <dbReference type="EMBL" id="GAA0496858.1"/>
    </source>
</evidence>
<organism evidence="1 2">
    <name type="scientific">Salinibacillus aidingensis</name>
    <dbReference type="NCBI Taxonomy" id="237684"/>
    <lineage>
        <taxon>Bacteria</taxon>
        <taxon>Bacillati</taxon>
        <taxon>Bacillota</taxon>
        <taxon>Bacilli</taxon>
        <taxon>Bacillales</taxon>
        <taxon>Bacillaceae</taxon>
        <taxon>Salinibacillus</taxon>
    </lineage>
</organism>
<accession>A0ABP3LCQ5</accession>
<evidence type="ECO:0000313" key="2">
    <source>
        <dbReference type="Proteomes" id="UP001500880"/>
    </source>
</evidence>
<proteinExistence type="predicted"/>
<comment type="caution">
    <text evidence="1">The sequence shown here is derived from an EMBL/GenBank/DDBJ whole genome shotgun (WGS) entry which is preliminary data.</text>
</comment>
<keyword evidence="2" id="KW-1185">Reference proteome</keyword>